<accession>A0A8T9C611</accession>
<dbReference type="OrthoDB" id="5362512at2759"/>
<dbReference type="InterPro" id="IPR010730">
    <property type="entry name" value="HET"/>
</dbReference>
<proteinExistence type="predicted"/>
<sequence>MYQKADQIFLISGGEPKLPKPKDVPLEMGFEIAATIIKDWLISCEDHLECNTYNFPRSDNQNLVSSDGTELLELSLPKRLIFLDEDLKSARLVSCPMTSTISYAALSYCWGGDENFKTVESTLPELERNIPLDQLPQTLTDAFNLTKKIGLDYLWIDAICIVQGNQGEGKQEWEQESRKMGRIYANAKIVLSATRIISVTQGMFGLRSTVPLSNDVRTDSICARRNLNHEIITSCRTKSDKWWETNINSTFPLLSRGWGFQERMLATRVVHFTPTELVWECQKCRKCECEVIQSNLYTSMNNMLAALRVCLNSPWDEVSMRQMWRELVRSYSVRRLTQIDDKLPAISGIAELFKEKSGDMYAAGLWKRSLPFDLLWRCDQTGDLKIAKTRSPSWSWISVDGAIKWPVSQQPGNDTSLKYISSTTYFEGRAEGVKVCSVTCELDGSNELGRVKSAAISLRTRLALASITMVPKPEWYDLHGTIWALQAGEELELAPFWPDINKEGLGYDPVRKIANDGFYVMEVMKAGKQTWPWGDGLVVKLVEGSETKFERVGAFSNIDPETVGSTAGRKSHFEG</sequence>
<evidence type="ECO:0000259" key="1">
    <source>
        <dbReference type="Pfam" id="PF06985"/>
    </source>
</evidence>
<evidence type="ECO:0000313" key="2">
    <source>
        <dbReference type="EMBL" id="TVY80462.1"/>
    </source>
</evidence>
<feature type="domain" description="Heterokaryon incompatibility" evidence="1">
    <location>
        <begin position="103"/>
        <end position="262"/>
    </location>
</feature>
<evidence type="ECO:0000313" key="3">
    <source>
        <dbReference type="Proteomes" id="UP000469558"/>
    </source>
</evidence>
<protein>
    <recommendedName>
        <fullName evidence="1">Heterokaryon incompatibility domain-containing protein</fullName>
    </recommendedName>
</protein>
<dbReference type="PANTHER" id="PTHR33112">
    <property type="entry name" value="DOMAIN PROTEIN, PUTATIVE-RELATED"/>
    <property type="match status" value="1"/>
</dbReference>
<dbReference type="PANTHER" id="PTHR33112:SF16">
    <property type="entry name" value="HETEROKARYON INCOMPATIBILITY DOMAIN-CONTAINING PROTEIN"/>
    <property type="match status" value="1"/>
</dbReference>
<gene>
    <name evidence="2" type="ORF">LSUE1_G005342</name>
</gene>
<organism evidence="2 3">
    <name type="scientific">Lachnellula suecica</name>
    <dbReference type="NCBI Taxonomy" id="602035"/>
    <lineage>
        <taxon>Eukaryota</taxon>
        <taxon>Fungi</taxon>
        <taxon>Dikarya</taxon>
        <taxon>Ascomycota</taxon>
        <taxon>Pezizomycotina</taxon>
        <taxon>Leotiomycetes</taxon>
        <taxon>Helotiales</taxon>
        <taxon>Lachnaceae</taxon>
        <taxon>Lachnellula</taxon>
    </lineage>
</organism>
<reference evidence="2 3" key="1">
    <citation type="submission" date="2018-05" db="EMBL/GenBank/DDBJ databases">
        <title>Genome sequencing and assembly of the regulated plant pathogen Lachnellula willkommii and related sister species for the development of diagnostic species identification markers.</title>
        <authorList>
            <person name="Giroux E."/>
            <person name="Bilodeau G."/>
        </authorList>
    </citation>
    <scope>NUCLEOTIDE SEQUENCE [LARGE SCALE GENOMIC DNA]</scope>
    <source>
        <strain evidence="2 3">CBS 268.59</strain>
    </source>
</reference>
<dbReference type="Proteomes" id="UP000469558">
    <property type="component" value="Unassembled WGS sequence"/>
</dbReference>
<dbReference type="Pfam" id="PF06985">
    <property type="entry name" value="HET"/>
    <property type="match status" value="1"/>
</dbReference>
<dbReference type="EMBL" id="QGMK01000679">
    <property type="protein sequence ID" value="TVY80462.1"/>
    <property type="molecule type" value="Genomic_DNA"/>
</dbReference>
<dbReference type="AlphaFoldDB" id="A0A8T9C611"/>
<name>A0A8T9C611_9HELO</name>
<comment type="caution">
    <text evidence="2">The sequence shown here is derived from an EMBL/GenBank/DDBJ whole genome shotgun (WGS) entry which is preliminary data.</text>
</comment>
<keyword evidence="3" id="KW-1185">Reference proteome</keyword>